<keyword evidence="1" id="KW-0732">Signal</keyword>
<evidence type="ECO:0000313" key="3">
    <source>
        <dbReference type="Proteomes" id="UP001596513"/>
    </source>
</evidence>
<dbReference type="Proteomes" id="UP001596513">
    <property type="component" value="Unassembled WGS sequence"/>
</dbReference>
<feature type="signal peptide" evidence="1">
    <location>
        <begin position="1"/>
        <end position="18"/>
    </location>
</feature>
<accession>A0ABW2U3Z2</accession>
<comment type="caution">
    <text evidence="2">The sequence shown here is derived from an EMBL/GenBank/DDBJ whole genome shotgun (WGS) entry which is preliminary data.</text>
</comment>
<keyword evidence="3" id="KW-1185">Reference proteome</keyword>
<reference evidence="3" key="1">
    <citation type="journal article" date="2019" name="Int. J. Syst. Evol. Microbiol.">
        <title>The Global Catalogue of Microorganisms (GCM) 10K type strain sequencing project: providing services to taxonomists for standard genome sequencing and annotation.</title>
        <authorList>
            <consortium name="The Broad Institute Genomics Platform"/>
            <consortium name="The Broad Institute Genome Sequencing Center for Infectious Disease"/>
            <person name="Wu L."/>
            <person name="Ma J."/>
        </authorList>
    </citation>
    <scope>NUCLEOTIDE SEQUENCE [LARGE SCALE GENOMIC DNA]</scope>
    <source>
        <strain evidence="3">JCM 19635</strain>
    </source>
</reference>
<dbReference type="EMBL" id="JBHTEK010000001">
    <property type="protein sequence ID" value="MFC7667749.1"/>
    <property type="molecule type" value="Genomic_DNA"/>
</dbReference>
<evidence type="ECO:0008006" key="4">
    <source>
        <dbReference type="Google" id="ProtNLM"/>
    </source>
</evidence>
<feature type="chain" id="PRO_5047069002" description="Outer membrane protein beta-barrel domain-containing protein" evidence="1">
    <location>
        <begin position="19"/>
        <end position="151"/>
    </location>
</feature>
<protein>
    <recommendedName>
        <fullName evidence="4">Outer membrane protein beta-barrel domain-containing protein</fullName>
    </recommendedName>
</protein>
<gene>
    <name evidence="2" type="ORF">ACFQT0_10395</name>
</gene>
<proteinExistence type="predicted"/>
<dbReference type="RefSeq" id="WP_380202523.1">
    <property type="nucleotide sequence ID" value="NZ_JBHTEK010000001.1"/>
</dbReference>
<evidence type="ECO:0000313" key="2">
    <source>
        <dbReference type="EMBL" id="MFC7667749.1"/>
    </source>
</evidence>
<evidence type="ECO:0000256" key="1">
    <source>
        <dbReference type="SAM" id="SignalP"/>
    </source>
</evidence>
<organism evidence="2 3">
    <name type="scientific">Hymenobacter humi</name>
    <dbReference type="NCBI Taxonomy" id="1411620"/>
    <lineage>
        <taxon>Bacteria</taxon>
        <taxon>Pseudomonadati</taxon>
        <taxon>Bacteroidota</taxon>
        <taxon>Cytophagia</taxon>
        <taxon>Cytophagales</taxon>
        <taxon>Hymenobacteraceae</taxon>
        <taxon>Hymenobacter</taxon>
    </lineage>
</organism>
<name>A0ABW2U3Z2_9BACT</name>
<sequence>MKTLLLSSLLLAAPGAFAASPPDTATTQAPPVARKWYRLSHLALQTGGGLGMVAGGGGYSLFRDRLETDILLGYVPKRYGSSTLSLASAKLMYSPFHVRVAERVQGVPFTVGGYFSYTHGTFNDEPAGPVFEKLLLVFDRYALWGAGGRAG</sequence>